<organism evidence="2 3">
    <name type="scientific">Anthostomella pinea</name>
    <dbReference type="NCBI Taxonomy" id="933095"/>
    <lineage>
        <taxon>Eukaryota</taxon>
        <taxon>Fungi</taxon>
        <taxon>Dikarya</taxon>
        <taxon>Ascomycota</taxon>
        <taxon>Pezizomycotina</taxon>
        <taxon>Sordariomycetes</taxon>
        <taxon>Xylariomycetidae</taxon>
        <taxon>Xylariales</taxon>
        <taxon>Xylariaceae</taxon>
        <taxon>Anthostomella</taxon>
    </lineage>
</organism>
<dbReference type="Proteomes" id="UP001295740">
    <property type="component" value="Unassembled WGS sequence"/>
</dbReference>
<dbReference type="AlphaFoldDB" id="A0AAI8YDA2"/>
<evidence type="ECO:0000313" key="2">
    <source>
        <dbReference type="EMBL" id="CAJ2500535.1"/>
    </source>
</evidence>
<name>A0AAI8YDA2_9PEZI</name>
<accession>A0AAI8YDA2</accession>
<keyword evidence="3" id="KW-1185">Reference proteome</keyword>
<sequence>MVNLPNHSQLYGHRSLQQRSDYRIYSLTSPASHMAGEADTRVPALALGRRRTTVDALATNGAALQQQANPTNTQTDSLLRMGTELNVPTHRWGSILYRDPFGFPDRVLLTGWVPDLLAVPNPGRFGATSVPGSGPHPPQHPPDEARFAPPDTVTSDIAAHTGQQSIEGETATEPIDSGARESQEHRPQVSTNYRGDPNIIANHSADITDDENTSVYITNPPATCTIGVLFASIRNVGKIYAPNMNPPNEEHHRAAAKVVFWTRESAHKLRSSWLRGLWKVEGSLSTLRPNRTKVASQAPSRATRVVRLDGPPEVVNE</sequence>
<feature type="region of interest" description="Disordered" evidence="1">
    <location>
        <begin position="124"/>
        <end position="198"/>
    </location>
</feature>
<comment type="caution">
    <text evidence="2">The sequence shown here is derived from an EMBL/GenBank/DDBJ whole genome shotgun (WGS) entry which is preliminary data.</text>
</comment>
<gene>
    <name evidence="2" type="ORF">KHLLAP_LOCUS1003</name>
</gene>
<protein>
    <submittedName>
        <fullName evidence="2">Uu.00g033880.m01.CDS01</fullName>
    </submittedName>
</protein>
<dbReference type="EMBL" id="CAUWAG010000003">
    <property type="protein sequence ID" value="CAJ2500535.1"/>
    <property type="molecule type" value="Genomic_DNA"/>
</dbReference>
<feature type="compositionally biased region" description="Basic and acidic residues" evidence="1">
    <location>
        <begin position="178"/>
        <end position="187"/>
    </location>
</feature>
<evidence type="ECO:0000313" key="3">
    <source>
        <dbReference type="Proteomes" id="UP001295740"/>
    </source>
</evidence>
<reference evidence="2" key="1">
    <citation type="submission" date="2023-10" db="EMBL/GenBank/DDBJ databases">
        <authorList>
            <person name="Hackl T."/>
        </authorList>
    </citation>
    <scope>NUCLEOTIDE SEQUENCE</scope>
</reference>
<evidence type="ECO:0000256" key="1">
    <source>
        <dbReference type="SAM" id="MobiDB-lite"/>
    </source>
</evidence>
<proteinExistence type="predicted"/>